<dbReference type="OrthoDB" id="416217at2759"/>
<accession>A0A9W9L6D7</accession>
<name>A0A9W9L6D7_9EURO</name>
<dbReference type="RefSeq" id="XP_056523381.1">
    <property type="nucleotide sequence ID" value="XM_056664324.1"/>
</dbReference>
<dbReference type="PANTHER" id="PTHR47657:SF13">
    <property type="entry name" value="ZN(2)-C6 FUNGAL-TYPE DOMAIN-CONTAINING PROTEIN-RELATED"/>
    <property type="match status" value="1"/>
</dbReference>
<dbReference type="InterPro" id="IPR052400">
    <property type="entry name" value="Zn2-C6_fungal_TF"/>
</dbReference>
<dbReference type="Proteomes" id="UP001149079">
    <property type="component" value="Unassembled WGS sequence"/>
</dbReference>
<dbReference type="InterPro" id="IPR021858">
    <property type="entry name" value="Fun_TF"/>
</dbReference>
<dbReference type="Pfam" id="PF11951">
    <property type="entry name" value="Fungal_trans_2"/>
    <property type="match status" value="1"/>
</dbReference>
<dbReference type="GeneID" id="81403494"/>
<dbReference type="PANTHER" id="PTHR47657">
    <property type="entry name" value="STEROL REGULATORY ELEMENT-BINDING PROTEIN ECM22"/>
    <property type="match status" value="1"/>
</dbReference>
<dbReference type="GO" id="GO:0000981">
    <property type="term" value="F:DNA-binding transcription factor activity, RNA polymerase II-specific"/>
    <property type="evidence" value="ECO:0007669"/>
    <property type="project" value="TreeGrafter"/>
</dbReference>
<reference evidence="2" key="2">
    <citation type="journal article" date="2023" name="IMA Fungus">
        <title>Comparative genomic study of the Penicillium genus elucidates a diverse pangenome and 15 lateral gene transfer events.</title>
        <authorList>
            <person name="Petersen C."/>
            <person name="Sorensen T."/>
            <person name="Nielsen M.R."/>
            <person name="Sondergaard T.E."/>
            <person name="Sorensen J.L."/>
            <person name="Fitzpatrick D.A."/>
            <person name="Frisvad J.C."/>
            <person name="Nielsen K.L."/>
        </authorList>
    </citation>
    <scope>NUCLEOTIDE SEQUENCE</scope>
    <source>
        <strain evidence="2">IBT 22155</strain>
    </source>
</reference>
<protein>
    <recommendedName>
        <fullName evidence="4">Zn(2)-C6 fungal-type domain-containing protein</fullName>
    </recommendedName>
</protein>
<proteinExistence type="predicted"/>
<evidence type="ECO:0000313" key="3">
    <source>
        <dbReference type="Proteomes" id="UP001149079"/>
    </source>
</evidence>
<evidence type="ECO:0000313" key="2">
    <source>
        <dbReference type="EMBL" id="KAJ5138732.1"/>
    </source>
</evidence>
<organism evidence="2 3">
    <name type="scientific">Penicillium bovifimosum</name>
    <dbReference type="NCBI Taxonomy" id="126998"/>
    <lineage>
        <taxon>Eukaryota</taxon>
        <taxon>Fungi</taxon>
        <taxon>Dikarya</taxon>
        <taxon>Ascomycota</taxon>
        <taxon>Pezizomycotina</taxon>
        <taxon>Eurotiomycetes</taxon>
        <taxon>Eurotiomycetidae</taxon>
        <taxon>Eurotiales</taxon>
        <taxon>Aspergillaceae</taxon>
        <taxon>Penicillium</taxon>
    </lineage>
</organism>
<keyword evidence="3" id="KW-1185">Reference proteome</keyword>
<dbReference type="EMBL" id="JAPQKL010000003">
    <property type="protein sequence ID" value="KAJ5138732.1"/>
    <property type="molecule type" value="Genomic_DNA"/>
</dbReference>
<feature type="region of interest" description="Disordered" evidence="1">
    <location>
        <begin position="49"/>
        <end position="69"/>
    </location>
</feature>
<sequence length="423" mass="48348">MICFRRDFLRAGNQTFHETPTNETQCDEKKPACSKCVHHAIECDFQSATATPSAPSSSGPPTPVPPKTQYRFKASKYRSAECNPQHDSVQPVPEVVTTVAEDNAPSPPLQSHDTLSFTDLRLFHHFVTETYRTLTDEATDHNRVWQTHIPQWGFSSPSIFHLILALAALHLGHIHPELRTQYVMQADDHFTFGIQSVSAILSSLDEGNCQPIYMSTVLVCFVYFGHGPRPGEYLVFSETGKAEWLVLMRGVRSILRSSREKIFTGVLEIQKDPAVQGISSFLLEELQEHRSYILRVQRFVEVQLGKDSACHMYVNAIENLLDMFEQAYRYRHAGKDGVTLMPSVVGWIYRLPQEFIGLLEEKEPLSLIVLAYWCILLKFMRSSWLMAGWDLHVITGIRKSLRPELHVWIEWPVNFICDISDWV</sequence>
<reference evidence="2" key="1">
    <citation type="submission" date="2022-11" db="EMBL/GenBank/DDBJ databases">
        <authorList>
            <person name="Petersen C."/>
        </authorList>
    </citation>
    <scope>NUCLEOTIDE SEQUENCE</scope>
    <source>
        <strain evidence="2">IBT 22155</strain>
    </source>
</reference>
<gene>
    <name evidence="2" type="ORF">N7515_003580</name>
</gene>
<evidence type="ECO:0008006" key="4">
    <source>
        <dbReference type="Google" id="ProtNLM"/>
    </source>
</evidence>
<evidence type="ECO:0000256" key="1">
    <source>
        <dbReference type="SAM" id="MobiDB-lite"/>
    </source>
</evidence>
<comment type="caution">
    <text evidence="2">The sequence shown here is derived from an EMBL/GenBank/DDBJ whole genome shotgun (WGS) entry which is preliminary data.</text>
</comment>
<dbReference type="AlphaFoldDB" id="A0A9W9L6D7"/>